<reference evidence="2" key="1">
    <citation type="submission" date="2020-12" db="EMBL/GenBank/DDBJ databases">
        <title>Sedimentitalea sp. nov., isolated from sand in Incheon.</title>
        <authorList>
            <person name="Kim W."/>
        </authorList>
    </citation>
    <scope>NUCLEOTIDE SEQUENCE</scope>
    <source>
        <strain evidence="2">CAU 1593</strain>
    </source>
</reference>
<accession>A0A8J7IMM3</accession>
<dbReference type="AlphaFoldDB" id="A0A8J7IMM3"/>
<feature type="transmembrane region" description="Helical" evidence="1">
    <location>
        <begin position="40"/>
        <end position="63"/>
    </location>
</feature>
<keyword evidence="1" id="KW-0812">Transmembrane</keyword>
<keyword evidence="3" id="KW-1185">Reference proteome</keyword>
<protein>
    <submittedName>
        <fullName evidence="2">Uncharacterized protein</fullName>
    </submittedName>
</protein>
<dbReference type="RefSeq" id="WP_199023396.1">
    <property type="nucleotide sequence ID" value="NZ_JAELVR010000002.1"/>
</dbReference>
<evidence type="ECO:0000313" key="3">
    <source>
        <dbReference type="Proteomes" id="UP000619079"/>
    </source>
</evidence>
<sequence>MADRLTNRAERIAVILSYVLPVLGGTIGIFWINATSGGSPLLGVAGGAVAGWIVAAVLSRLLLRGSDGKKWK</sequence>
<dbReference type="EMBL" id="JAELVR010000002">
    <property type="protein sequence ID" value="MBJ6370621.1"/>
    <property type="molecule type" value="Genomic_DNA"/>
</dbReference>
<keyword evidence="1" id="KW-1133">Transmembrane helix</keyword>
<gene>
    <name evidence="2" type="ORF">JF290_03695</name>
</gene>
<keyword evidence="1" id="KW-0472">Membrane</keyword>
<dbReference type="Proteomes" id="UP000619079">
    <property type="component" value="Unassembled WGS sequence"/>
</dbReference>
<evidence type="ECO:0000256" key="1">
    <source>
        <dbReference type="SAM" id="Phobius"/>
    </source>
</evidence>
<name>A0A8J7IMM3_9RHOB</name>
<organism evidence="2 3">
    <name type="scientific">Sedimentitalea arenosa</name>
    <dbReference type="NCBI Taxonomy" id="2798803"/>
    <lineage>
        <taxon>Bacteria</taxon>
        <taxon>Pseudomonadati</taxon>
        <taxon>Pseudomonadota</taxon>
        <taxon>Alphaproteobacteria</taxon>
        <taxon>Rhodobacterales</taxon>
        <taxon>Paracoccaceae</taxon>
        <taxon>Sedimentitalea</taxon>
    </lineage>
</organism>
<feature type="transmembrane region" description="Helical" evidence="1">
    <location>
        <begin position="12"/>
        <end position="34"/>
    </location>
</feature>
<comment type="caution">
    <text evidence="2">The sequence shown here is derived from an EMBL/GenBank/DDBJ whole genome shotgun (WGS) entry which is preliminary data.</text>
</comment>
<proteinExistence type="predicted"/>
<evidence type="ECO:0000313" key="2">
    <source>
        <dbReference type="EMBL" id="MBJ6370621.1"/>
    </source>
</evidence>